<feature type="compositionally biased region" description="Polar residues" evidence="2">
    <location>
        <begin position="7"/>
        <end position="16"/>
    </location>
</feature>
<keyword evidence="1" id="KW-0175">Coiled coil</keyword>
<dbReference type="OMA" id="CCATRIM"/>
<feature type="compositionally biased region" description="Acidic residues" evidence="2">
    <location>
        <begin position="177"/>
        <end position="188"/>
    </location>
</feature>
<dbReference type="VEuPathDB" id="FungiDB:CC1G_04583"/>
<feature type="compositionally biased region" description="Gly residues" evidence="2">
    <location>
        <begin position="689"/>
        <end position="710"/>
    </location>
</feature>
<dbReference type="GeneID" id="6006329"/>
<dbReference type="AlphaFoldDB" id="A8N505"/>
<name>A8N505_COPC7</name>
<evidence type="ECO:0000256" key="1">
    <source>
        <dbReference type="SAM" id="Coils"/>
    </source>
</evidence>
<dbReference type="STRING" id="240176.A8N505"/>
<feature type="compositionally biased region" description="Basic and acidic residues" evidence="2">
    <location>
        <begin position="122"/>
        <end position="151"/>
    </location>
</feature>
<accession>A8N505</accession>
<protein>
    <submittedName>
        <fullName evidence="3">Uncharacterized protein</fullName>
    </submittedName>
</protein>
<feature type="compositionally biased region" description="Basic and acidic residues" evidence="2">
    <location>
        <begin position="33"/>
        <end position="55"/>
    </location>
</feature>
<dbReference type="InParanoid" id="A8N505"/>
<gene>
    <name evidence="3" type="ORF">CC1G_04583</name>
</gene>
<dbReference type="KEGG" id="cci:CC1G_04583"/>
<evidence type="ECO:0000256" key="2">
    <source>
        <dbReference type="SAM" id="MobiDB-lite"/>
    </source>
</evidence>
<evidence type="ECO:0000313" key="4">
    <source>
        <dbReference type="Proteomes" id="UP000001861"/>
    </source>
</evidence>
<evidence type="ECO:0000313" key="3">
    <source>
        <dbReference type="EMBL" id="EAU91816.2"/>
    </source>
</evidence>
<dbReference type="HOGENOM" id="CLU_388835_0_0_1"/>
<comment type="caution">
    <text evidence="3">The sequence shown here is derived from an EMBL/GenBank/DDBJ whole genome shotgun (WGS) entry which is preliminary data.</text>
</comment>
<organism evidence="3 4">
    <name type="scientific">Coprinopsis cinerea (strain Okayama-7 / 130 / ATCC MYA-4618 / FGSC 9003)</name>
    <name type="common">Inky cap fungus</name>
    <name type="synonym">Hormographiella aspergillata</name>
    <dbReference type="NCBI Taxonomy" id="240176"/>
    <lineage>
        <taxon>Eukaryota</taxon>
        <taxon>Fungi</taxon>
        <taxon>Dikarya</taxon>
        <taxon>Basidiomycota</taxon>
        <taxon>Agaricomycotina</taxon>
        <taxon>Agaricomycetes</taxon>
        <taxon>Agaricomycetidae</taxon>
        <taxon>Agaricales</taxon>
        <taxon>Agaricineae</taxon>
        <taxon>Psathyrellaceae</taxon>
        <taxon>Coprinopsis</taxon>
    </lineage>
</organism>
<dbReference type="Proteomes" id="UP000001861">
    <property type="component" value="Unassembled WGS sequence"/>
</dbReference>
<sequence>MRENDRNTPPVSSQAYNFGRGDLKVGNYPEHPPSLKKEADSKGKEGRDRRSEKPLPHAGNAPDTGALNAVQERGQPLSTSRCSVQSLGSRDPDKPHRERSKSPAKSRRTKDEPPHSTIVDLNDTRPEHDHTSGRSRRAGDLQDASRSEGKKSAPAPPVMDPRSAQGDSSMETKTDEFSESDSDTEMDYEEARQHQDPDTITIQEATDRAIAIELQEEEDAESKAKARALQHQKRLEHSDVESDTPMPDAHHRRPEPPVTAAGRLWSAVVGTSSSNYATKEEKYRAKSQDLERELKQMHKELVRCQQALEREQHHHRQTYHQARELERAYTDSQRHIHFLQQEVHGQRNELANIKQQLSDAVNLSEVRGKELKGAQVFLTKADSLSTSDVVQKVATLNEEIFQAACLLGETLAYEVYEEGVDRIEVRRKAIEQGHESAKELLGAHLTSILAEESLKPPQQPNNPLLVQIVIQSALTAWCARICDMWKPGPRSRDRDTSRIIADIYEDIRSNEDQAVAGRWRSLTLSHIKYSTSEWTQYLLRNVQSIMHVAGWAVPSQTEIDQFEKRLHSIFKIVQDVRKATGEDVTSADLAVMVVEHERAFDPATMEDAYGDERAAVKSGGGKGAVEANPEKVVATSGMGLVKVMVKKGQAEVGKVLEVLSQPKVVLEKTVREAIEPPPPPKSRRRKGGESGGGGGGGGGVGLVGLFTGSG</sequence>
<keyword evidence="4" id="KW-1185">Reference proteome</keyword>
<dbReference type="RefSeq" id="XP_001829894.2">
    <property type="nucleotide sequence ID" value="XM_001829842.2"/>
</dbReference>
<feature type="coiled-coil region" evidence="1">
    <location>
        <begin position="280"/>
        <end position="356"/>
    </location>
</feature>
<feature type="compositionally biased region" description="Polar residues" evidence="2">
    <location>
        <begin position="76"/>
        <end position="88"/>
    </location>
</feature>
<dbReference type="eggNOG" id="ENOG502QY89">
    <property type="taxonomic scope" value="Eukaryota"/>
</dbReference>
<dbReference type="EMBL" id="AACS02000003">
    <property type="protein sequence ID" value="EAU91816.2"/>
    <property type="molecule type" value="Genomic_DNA"/>
</dbReference>
<feature type="region of interest" description="Disordered" evidence="2">
    <location>
        <begin position="669"/>
        <end position="710"/>
    </location>
</feature>
<feature type="compositionally biased region" description="Basic residues" evidence="2">
    <location>
        <begin position="97"/>
        <end position="108"/>
    </location>
</feature>
<proteinExistence type="predicted"/>
<dbReference type="OrthoDB" id="3222645at2759"/>
<feature type="region of interest" description="Disordered" evidence="2">
    <location>
        <begin position="1"/>
        <end position="254"/>
    </location>
</feature>
<reference evidence="3 4" key="1">
    <citation type="journal article" date="2010" name="Proc. Natl. Acad. Sci. U.S.A.">
        <title>Insights into evolution of multicellular fungi from the assembled chromosomes of the mushroom Coprinopsis cinerea (Coprinus cinereus).</title>
        <authorList>
            <person name="Stajich J.E."/>
            <person name="Wilke S.K."/>
            <person name="Ahren D."/>
            <person name="Au C.H."/>
            <person name="Birren B.W."/>
            <person name="Borodovsky M."/>
            <person name="Burns C."/>
            <person name="Canback B."/>
            <person name="Casselton L.A."/>
            <person name="Cheng C.K."/>
            <person name="Deng J."/>
            <person name="Dietrich F.S."/>
            <person name="Fargo D.C."/>
            <person name="Farman M.L."/>
            <person name="Gathman A.C."/>
            <person name="Goldberg J."/>
            <person name="Guigo R."/>
            <person name="Hoegger P.J."/>
            <person name="Hooker J.B."/>
            <person name="Huggins A."/>
            <person name="James T.Y."/>
            <person name="Kamada T."/>
            <person name="Kilaru S."/>
            <person name="Kodira C."/>
            <person name="Kues U."/>
            <person name="Kupfer D."/>
            <person name="Kwan H.S."/>
            <person name="Lomsadze A."/>
            <person name="Li W."/>
            <person name="Lilly W.W."/>
            <person name="Ma L.J."/>
            <person name="Mackey A.J."/>
            <person name="Manning G."/>
            <person name="Martin F."/>
            <person name="Muraguchi H."/>
            <person name="Natvig D.O."/>
            <person name="Palmerini H."/>
            <person name="Ramesh M.A."/>
            <person name="Rehmeyer C.J."/>
            <person name="Roe B.A."/>
            <person name="Shenoy N."/>
            <person name="Stanke M."/>
            <person name="Ter-Hovhannisyan V."/>
            <person name="Tunlid A."/>
            <person name="Velagapudi R."/>
            <person name="Vision T.J."/>
            <person name="Zeng Q."/>
            <person name="Zolan M.E."/>
            <person name="Pukkila P.J."/>
        </authorList>
    </citation>
    <scope>NUCLEOTIDE SEQUENCE [LARGE SCALE GENOMIC DNA]</scope>
    <source>
        <strain evidence="4">Okayama-7 / 130 / ATCC MYA-4618 / FGSC 9003</strain>
    </source>
</reference>